<sequence>MLPSSRTRIHQSKIVLRISRHIVPISDCRVAALVNLSTKPILYTSNIGFIMWVLIGDLSSEFSSQCFSLLHLPAAWYAFCNSHKESAVMITCNHSQSDTSRRKNPSIKYLSLLSPQQDTSISPPLRLSWMEPQFAHGGYSSLVEKYARE</sequence>
<evidence type="ECO:0000313" key="1">
    <source>
        <dbReference type="EMBL" id="CAL1398962.1"/>
    </source>
</evidence>
<accession>A0AAV2FLW0</accession>
<dbReference type="Proteomes" id="UP001497516">
    <property type="component" value="Chromosome 7"/>
</dbReference>
<evidence type="ECO:0000313" key="2">
    <source>
        <dbReference type="Proteomes" id="UP001497516"/>
    </source>
</evidence>
<dbReference type="AlphaFoldDB" id="A0AAV2FLW0"/>
<organism evidence="1 2">
    <name type="scientific">Linum trigynum</name>
    <dbReference type="NCBI Taxonomy" id="586398"/>
    <lineage>
        <taxon>Eukaryota</taxon>
        <taxon>Viridiplantae</taxon>
        <taxon>Streptophyta</taxon>
        <taxon>Embryophyta</taxon>
        <taxon>Tracheophyta</taxon>
        <taxon>Spermatophyta</taxon>
        <taxon>Magnoliopsida</taxon>
        <taxon>eudicotyledons</taxon>
        <taxon>Gunneridae</taxon>
        <taxon>Pentapetalae</taxon>
        <taxon>rosids</taxon>
        <taxon>fabids</taxon>
        <taxon>Malpighiales</taxon>
        <taxon>Linaceae</taxon>
        <taxon>Linum</taxon>
    </lineage>
</organism>
<reference evidence="1 2" key="1">
    <citation type="submission" date="2024-04" db="EMBL/GenBank/DDBJ databases">
        <authorList>
            <person name="Fracassetti M."/>
        </authorList>
    </citation>
    <scope>NUCLEOTIDE SEQUENCE [LARGE SCALE GENOMIC DNA]</scope>
</reference>
<gene>
    <name evidence="1" type="ORF">LTRI10_LOCUS39164</name>
</gene>
<dbReference type="EMBL" id="OZ034820">
    <property type="protein sequence ID" value="CAL1398962.1"/>
    <property type="molecule type" value="Genomic_DNA"/>
</dbReference>
<name>A0AAV2FLW0_9ROSI</name>
<protein>
    <submittedName>
        <fullName evidence="1">Uncharacterized protein</fullName>
    </submittedName>
</protein>
<proteinExistence type="predicted"/>
<keyword evidence="2" id="KW-1185">Reference proteome</keyword>